<proteinExistence type="inferred from homology"/>
<dbReference type="GO" id="GO:0008677">
    <property type="term" value="F:2-dehydropantoate 2-reductase activity"/>
    <property type="evidence" value="ECO:0007669"/>
    <property type="project" value="UniProtKB-EC"/>
</dbReference>
<evidence type="ECO:0000313" key="13">
    <source>
        <dbReference type="EMBL" id="GAN77651.1"/>
    </source>
</evidence>
<comment type="caution">
    <text evidence="13">The sequence shown here is derived from an EMBL/GenBank/DDBJ whole genome shotgun (WGS) entry which is preliminary data.</text>
</comment>
<dbReference type="EC" id="1.1.1.169" evidence="4"/>
<dbReference type="UniPathway" id="UPA00028">
    <property type="reaction ID" value="UER00004"/>
</dbReference>
<evidence type="ECO:0000256" key="5">
    <source>
        <dbReference type="ARBA" id="ARBA00019465"/>
    </source>
</evidence>
<keyword evidence="8" id="KW-0560">Oxidoreductase</keyword>
<dbReference type="InterPro" id="IPR008927">
    <property type="entry name" value="6-PGluconate_DH-like_C_sf"/>
</dbReference>
<evidence type="ECO:0000313" key="14">
    <source>
        <dbReference type="Proteomes" id="UP000032680"/>
    </source>
</evidence>
<evidence type="ECO:0000256" key="8">
    <source>
        <dbReference type="ARBA" id="ARBA00023002"/>
    </source>
</evidence>
<dbReference type="FunFam" id="3.40.50.720:FF:000307">
    <property type="entry name" value="2-dehydropantoate 2-reductase"/>
    <property type="match status" value="1"/>
</dbReference>
<evidence type="ECO:0000256" key="7">
    <source>
        <dbReference type="ARBA" id="ARBA00022857"/>
    </source>
</evidence>
<evidence type="ECO:0000256" key="6">
    <source>
        <dbReference type="ARBA" id="ARBA00022655"/>
    </source>
</evidence>
<evidence type="ECO:0000256" key="9">
    <source>
        <dbReference type="ARBA" id="ARBA00032024"/>
    </source>
</evidence>
<dbReference type="AlphaFoldDB" id="A0A0D6P8J8"/>
<comment type="similarity">
    <text evidence="3">Belongs to the ketopantoate reductase family.</text>
</comment>
<keyword evidence="14" id="KW-1185">Reference proteome</keyword>
<gene>
    <name evidence="13" type="ORF">Asru_0407_07</name>
</gene>
<feature type="domain" description="Ketopantoate reductase C-terminal" evidence="12">
    <location>
        <begin position="222"/>
        <end position="339"/>
    </location>
</feature>
<keyword evidence="6" id="KW-0566">Pantothenate biosynthesis</keyword>
<keyword evidence="7" id="KW-0521">NADP</keyword>
<dbReference type="Gene3D" id="1.10.1040.10">
    <property type="entry name" value="N-(1-d-carboxylethyl)-l-norvaline Dehydrogenase, domain 2"/>
    <property type="match status" value="1"/>
</dbReference>
<dbReference type="Pfam" id="PF08546">
    <property type="entry name" value="ApbA_C"/>
    <property type="match status" value="1"/>
</dbReference>
<dbReference type="SUPFAM" id="SSF48179">
    <property type="entry name" value="6-phosphogluconate dehydrogenase C-terminal domain-like"/>
    <property type="match status" value="1"/>
</dbReference>
<dbReference type="Pfam" id="PF02558">
    <property type="entry name" value="ApbA"/>
    <property type="match status" value="1"/>
</dbReference>
<dbReference type="FunFam" id="1.10.1040.10:FF:000017">
    <property type="entry name" value="2-dehydropantoate 2-reductase"/>
    <property type="match status" value="1"/>
</dbReference>
<dbReference type="InterPro" id="IPR051402">
    <property type="entry name" value="KPR-Related"/>
</dbReference>
<dbReference type="InterPro" id="IPR036291">
    <property type="entry name" value="NAD(P)-bd_dom_sf"/>
</dbReference>
<evidence type="ECO:0000256" key="10">
    <source>
        <dbReference type="ARBA" id="ARBA00048793"/>
    </source>
</evidence>
<dbReference type="SUPFAM" id="SSF51735">
    <property type="entry name" value="NAD(P)-binding Rossmann-fold domains"/>
    <property type="match status" value="1"/>
</dbReference>
<dbReference type="Gene3D" id="3.40.50.720">
    <property type="entry name" value="NAD(P)-binding Rossmann-like Domain"/>
    <property type="match status" value="1"/>
</dbReference>
<sequence>MHRLRRAGPRPRRRRPAAIAGGAAMRVCIYGAGAIGGHLAARLAHAGAEVAIVGRGANLAAIRERGLRLEAPDLTVDVHPTATDDPATLGPQDAVIVAVKAPALASIAPLLPALLRPETPVVFAMNGIPWWYFHAHGGPLDGRRIAALDPGGALWDGVGPQRAAAGVVYAATTVTAPGVVRVENPKSRLILGEPDGSESARLVALARLFEAAGLAAPVSRRVRDDIWTKLLLNLATGPLCTLAGVGQSAIAAVPGVRAAMLRVLQEGEAIARALGRDIRVDAEAIVTGAGKLAHKPSILQDYELGRPMEIDALLTVPLALAGEAGVAAPTLALVAGLLSLRAQAAGLYTPAA</sequence>
<reference evidence="13 14" key="1">
    <citation type="submission" date="2012-11" db="EMBL/GenBank/DDBJ databases">
        <title>Whole genome sequence of Acidisphaera rubrifaciens HS-AP3.</title>
        <authorList>
            <person name="Azuma Y."/>
            <person name="Higashiura N."/>
            <person name="Hirakawa H."/>
            <person name="Matsushita K."/>
        </authorList>
    </citation>
    <scope>NUCLEOTIDE SEQUENCE [LARGE SCALE GENOMIC DNA]</scope>
    <source>
        <strain evidence="13 14">HS-AP3</strain>
    </source>
</reference>
<comment type="catalytic activity">
    <reaction evidence="10">
        <text>(R)-pantoate + NADP(+) = 2-dehydropantoate + NADPH + H(+)</text>
        <dbReference type="Rhea" id="RHEA:16233"/>
        <dbReference type="ChEBI" id="CHEBI:11561"/>
        <dbReference type="ChEBI" id="CHEBI:15378"/>
        <dbReference type="ChEBI" id="CHEBI:15980"/>
        <dbReference type="ChEBI" id="CHEBI:57783"/>
        <dbReference type="ChEBI" id="CHEBI:58349"/>
        <dbReference type="EC" id="1.1.1.169"/>
    </reaction>
</comment>
<dbReference type="PANTHER" id="PTHR21708:SF45">
    <property type="entry name" value="2-DEHYDROPANTOATE 2-REDUCTASE"/>
    <property type="match status" value="1"/>
</dbReference>
<dbReference type="GO" id="GO:0015940">
    <property type="term" value="P:pantothenate biosynthetic process"/>
    <property type="evidence" value="ECO:0007669"/>
    <property type="project" value="UniProtKB-UniPathway"/>
</dbReference>
<protein>
    <recommendedName>
        <fullName evidence="5">2-dehydropantoate 2-reductase</fullName>
        <ecNumber evidence="4">1.1.1.169</ecNumber>
    </recommendedName>
    <alternativeName>
        <fullName evidence="9">Ketopantoate reductase</fullName>
    </alternativeName>
</protein>
<feature type="domain" description="Ketopantoate reductase N-terminal" evidence="11">
    <location>
        <begin position="27"/>
        <end position="192"/>
    </location>
</feature>
<name>A0A0D6P8J8_9PROT</name>
<evidence type="ECO:0000256" key="4">
    <source>
        <dbReference type="ARBA" id="ARBA00013014"/>
    </source>
</evidence>
<dbReference type="InterPro" id="IPR013332">
    <property type="entry name" value="KPR_N"/>
</dbReference>
<dbReference type="Proteomes" id="UP000032680">
    <property type="component" value="Unassembled WGS sequence"/>
</dbReference>
<evidence type="ECO:0000259" key="12">
    <source>
        <dbReference type="Pfam" id="PF08546"/>
    </source>
</evidence>
<dbReference type="GO" id="GO:0005737">
    <property type="term" value="C:cytoplasm"/>
    <property type="evidence" value="ECO:0007669"/>
    <property type="project" value="TreeGrafter"/>
</dbReference>
<dbReference type="PANTHER" id="PTHR21708">
    <property type="entry name" value="PROBABLE 2-DEHYDROPANTOATE 2-REDUCTASE"/>
    <property type="match status" value="1"/>
</dbReference>
<comment type="pathway">
    <text evidence="2">Cofactor biosynthesis; (R)-pantothenate biosynthesis; (R)-pantoate from 3-methyl-2-oxobutanoate: step 2/2.</text>
</comment>
<dbReference type="NCBIfam" id="NF005089">
    <property type="entry name" value="PRK06522.1-4"/>
    <property type="match status" value="1"/>
</dbReference>
<evidence type="ECO:0000256" key="1">
    <source>
        <dbReference type="ARBA" id="ARBA00002919"/>
    </source>
</evidence>
<dbReference type="InterPro" id="IPR013328">
    <property type="entry name" value="6PGD_dom2"/>
</dbReference>
<comment type="function">
    <text evidence="1">Catalyzes the NADPH-dependent reduction of ketopantoate into pantoic acid.</text>
</comment>
<dbReference type="InterPro" id="IPR013752">
    <property type="entry name" value="KPA_reductase"/>
</dbReference>
<evidence type="ECO:0000259" key="11">
    <source>
        <dbReference type="Pfam" id="PF02558"/>
    </source>
</evidence>
<dbReference type="EMBL" id="BANB01000407">
    <property type="protein sequence ID" value="GAN77651.1"/>
    <property type="molecule type" value="Genomic_DNA"/>
</dbReference>
<evidence type="ECO:0000256" key="3">
    <source>
        <dbReference type="ARBA" id="ARBA00007870"/>
    </source>
</evidence>
<accession>A0A0D6P8J8</accession>
<evidence type="ECO:0000256" key="2">
    <source>
        <dbReference type="ARBA" id="ARBA00004994"/>
    </source>
</evidence>
<organism evidence="13 14">
    <name type="scientific">Acidisphaera rubrifaciens HS-AP3</name>
    <dbReference type="NCBI Taxonomy" id="1231350"/>
    <lineage>
        <taxon>Bacteria</taxon>
        <taxon>Pseudomonadati</taxon>
        <taxon>Pseudomonadota</taxon>
        <taxon>Alphaproteobacteria</taxon>
        <taxon>Acetobacterales</taxon>
        <taxon>Acetobacteraceae</taxon>
        <taxon>Acidisphaera</taxon>
    </lineage>
</organism>